<feature type="transmembrane region" description="Helical" evidence="1">
    <location>
        <begin position="172"/>
        <end position="193"/>
    </location>
</feature>
<reference evidence="2 3" key="1">
    <citation type="submission" date="2019-06" db="EMBL/GenBank/DDBJ databases">
        <title>A novel bacterium of genus Pontibacter, isolated from marine sediment.</title>
        <authorList>
            <person name="Huang H."/>
            <person name="Mo K."/>
            <person name="Hu Y."/>
        </authorList>
    </citation>
    <scope>NUCLEOTIDE SEQUENCE [LARGE SCALE GENOMIC DNA]</scope>
    <source>
        <strain evidence="2 3">HB172049</strain>
    </source>
</reference>
<protein>
    <recommendedName>
        <fullName evidence="4">Yip1 domain-containing protein</fullName>
    </recommendedName>
</protein>
<comment type="caution">
    <text evidence="2">The sequence shown here is derived from an EMBL/GenBank/DDBJ whole genome shotgun (WGS) entry which is preliminary data.</text>
</comment>
<dbReference type="AlphaFoldDB" id="A0A501VUI1"/>
<keyword evidence="1" id="KW-0812">Transmembrane</keyword>
<dbReference type="OrthoDB" id="825516at2"/>
<evidence type="ECO:0000256" key="1">
    <source>
        <dbReference type="SAM" id="Phobius"/>
    </source>
</evidence>
<gene>
    <name evidence="2" type="ORF">FJM65_20820</name>
</gene>
<keyword evidence="1" id="KW-0472">Membrane</keyword>
<proteinExistence type="predicted"/>
<feature type="transmembrane region" description="Helical" evidence="1">
    <location>
        <begin position="84"/>
        <end position="103"/>
    </location>
</feature>
<accession>A0A501VUI1</accession>
<evidence type="ECO:0008006" key="4">
    <source>
        <dbReference type="Google" id="ProtNLM"/>
    </source>
</evidence>
<name>A0A501VUI1_9BACT</name>
<keyword evidence="1" id="KW-1133">Transmembrane helix</keyword>
<evidence type="ECO:0000313" key="3">
    <source>
        <dbReference type="Proteomes" id="UP000316727"/>
    </source>
</evidence>
<feature type="transmembrane region" description="Helical" evidence="1">
    <location>
        <begin position="42"/>
        <end position="64"/>
    </location>
</feature>
<dbReference type="EMBL" id="VFRQ01000020">
    <property type="protein sequence ID" value="TPE39730.1"/>
    <property type="molecule type" value="Genomic_DNA"/>
</dbReference>
<feature type="transmembrane region" description="Helical" evidence="1">
    <location>
        <begin position="141"/>
        <end position="160"/>
    </location>
</feature>
<sequence>MFLLFVSKKLLLDDGLYYEAFSDQLSISQISSLIERQNNYEILTYTLVAVTILVKCSVIALILYTGTICMGVNIEFNKLFKIAIISDFIFLIPNILKIGWFCCIQNNYTLSDLQFFYPLSALNIFETNSISQIWIYPLQLLNVFEVAYWFLLAFGIHRLIKSNFDKSLKLVLSSYIPAMLLWVVFIMFLTVTFNPA</sequence>
<keyword evidence="3" id="KW-1185">Reference proteome</keyword>
<dbReference type="Proteomes" id="UP000316727">
    <property type="component" value="Unassembled WGS sequence"/>
</dbReference>
<evidence type="ECO:0000313" key="2">
    <source>
        <dbReference type="EMBL" id="TPE39730.1"/>
    </source>
</evidence>
<organism evidence="2 3">
    <name type="scientific">Pontibacter mangrovi</name>
    <dbReference type="NCBI Taxonomy" id="2589816"/>
    <lineage>
        <taxon>Bacteria</taxon>
        <taxon>Pseudomonadati</taxon>
        <taxon>Bacteroidota</taxon>
        <taxon>Cytophagia</taxon>
        <taxon>Cytophagales</taxon>
        <taxon>Hymenobacteraceae</taxon>
        <taxon>Pontibacter</taxon>
    </lineage>
</organism>